<evidence type="ECO:0000313" key="3">
    <source>
        <dbReference type="Proteomes" id="UP000254537"/>
    </source>
</evidence>
<name>A0A345Y2W1_9NEIS</name>
<protein>
    <submittedName>
        <fullName evidence="2">DUF456 family protein</fullName>
    </submittedName>
</protein>
<keyword evidence="1" id="KW-1133">Transmembrane helix</keyword>
<gene>
    <name evidence="2" type="ORF">DWG20_01770</name>
</gene>
<evidence type="ECO:0000313" key="2">
    <source>
        <dbReference type="EMBL" id="AXK38263.1"/>
    </source>
</evidence>
<dbReference type="KEGG" id="ccah:DWG20_01770"/>
<keyword evidence="1" id="KW-0472">Membrane</keyword>
<dbReference type="OrthoDB" id="9134540at2"/>
<reference evidence="2 3" key="1">
    <citation type="submission" date="2018-07" db="EMBL/GenBank/DDBJ databases">
        <title>Crenobacter cavernae sp. nov., isolated from a karst cave.</title>
        <authorList>
            <person name="Zhu H."/>
        </authorList>
    </citation>
    <scope>NUCLEOTIDE SEQUENCE [LARGE SCALE GENOMIC DNA]</scope>
    <source>
        <strain evidence="2 3">K1W11S-77</strain>
    </source>
</reference>
<keyword evidence="1" id="KW-0812">Transmembrane</keyword>
<feature type="transmembrane region" description="Helical" evidence="1">
    <location>
        <begin position="84"/>
        <end position="112"/>
    </location>
</feature>
<dbReference type="PANTHER" id="PTHR39165">
    <property type="entry name" value="IG HYPOTHETICAL 17883"/>
    <property type="match status" value="1"/>
</dbReference>
<dbReference type="AlphaFoldDB" id="A0A345Y2W1"/>
<organism evidence="2 3">
    <name type="scientific">Crenobacter cavernae</name>
    <dbReference type="NCBI Taxonomy" id="2290923"/>
    <lineage>
        <taxon>Bacteria</taxon>
        <taxon>Pseudomonadati</taxon>
        <taxon>Pseudomonadota</taxon>
        <taxon>Betaproteobacteria</taxon>
        <taxon>Neisseriales</taxon>
        <taxon>Neisseriaceae</taxon>
        <taxon>Crenobacter</taxon>
    </lineage>
</organism>
<dbReference type="InterPro" id="IPR007403">
    <property type="entry name" value="DUF456"/>
</dbReference>
<dbReference type="RefSeq" id="WP_115432145.1">
    <property type="nucleotide sequence ID" value="NZ_CP031337.1"/>
</dbReference>
<dbReference type="PANTHER" id="PTHR39165:SF1">
    <property type="entry name" value="DUF456 DOMAIN-CONTAINING PROTEIN"/>
    <property type="match status" value="1"/>
</dbReference>
<accession>A0A345Y2W1</accession>
<dbReference type="EMBL" id="CP031337">
    <property type="protein sequence ID" value="AXK38263.1"/>
    <property type="molecule type" value="Genomic_DNA"/>
</dbReference>
<evidence type="ECO:0000256" key="1">
    <source>
        <dbReference type="SAM" id="Phobius"/>
    </source>
</evidence>
<dbReference type="Proteomes" id="UP000254537">
    <property type="component" value="Chromosome"/>
</dbReference>
<dbReference type="Pfam" id="PF04306">
    <property type="entry name" value="DUF456"/>
    <property type="match status" value="1"/>
</dbReference>
<sequence length="159" mass="15881">MDIALYLLSAVLVIVGLAGTVFPALPGLPLMLAGFALAGWVGDFQTITVAALIVLGVLTAIGFVIDLVAGWLGARASGASPKALWGALAGSLIGLFFGLPGVIFGPLVGAAAGEFLAKRDLYQAGKVGIGTFIGFIVGTVAKIGCAFAMLAVFAGALLF</sequence>
<feature type="transmembrane region" description="Helical" evidence="1">
    <location>
        <begin position="47"/>
        <end position="72"/>
    </location>
</feature>
<proteinExistence type="predicted"/>
<feature type="transmembrane region" description="Helical" evidence="1">
    <location>
        <begin position="132"/>
        <end position="158"/>
    </location>
</feature>